<evidence type="ECO:0000259" key="5">
    <source>
        <dbReference type="PROSITE" id="PS50931"/>
    </source>
</evidence>
<dbReference type="SUPFAM" id="SSF46785">
    <property type="entry name" value="Winged helix' DNA-binding domain"/>
    <property type="match status" value="1"/>
</dbReference>
<comment type="similarity">
    <text evidence="1">Belongs to the LysR transcriptional regulatory family.</text>
</comment>
<keyword evidence="3" id="KW-0238">DNA-binding</keyword>
<dbReference type="PROSITE" id="PS50931">
    <property type="entry name" value="HTH_LYSR"/>
    <property type="match status" value="1"/>
</dbReference>
<gene>
    <name evidence="6" type="ORF">ACFQ45_17100</name>
</gene>
<dbReference type="PANTHER" id="PTHR30346:SF0">
    <property type="entry name" value="HCA OPERON TRANSCRIPTIONAL ACTIVATOR HCAR"/>
    <property type="match status" value="1"/>
</dbReference>
<feature type="domain" description="HTH lysR-type" evidence="5">
    <location>
        <begin position="6"/>
        <end position="63"/>
    </location>
</feature>
<reference evidence="7" key="1">
    <citation type="journal article" date="2019" name="Int. J. Syst. Evol. Microbiol.">
        <title>The Global Catalogue of Microorganisms (GCM) 10K type strain sequencing project: providing services to taxonomists for standard genome sequencing and annotation.</title>
        <authorList>
            <consortium name="The Broad Institute Genomics Platform"/>
            <consortium name="The Broad Institute Genome Sequencing Center for Infectious Disease"/>
            <person name="Wu L."/>
            <person name="Ma J."/>
        </authorList>
    </citation>
    <scope>NUCLEOTIDE SEQUENCE [LARGE SCALE GENOMIC DNA]</scope>
    <source>
        <strain evidence="7">JCM 30774</strain>
    </source>
</reference>
<keyword evidence="4" id="KW-0804">Transcription</keyword>
<sequence length="311" mass="34508">MASGNIELHQLRCFVAVAKELNFRKAAVRLNMTQPPLSRQVQLLEHAVGCRLFERTNRNVTLTPAGESLYKSATEILLSTEHSVLKARQAERGELGEVHVGAVPSSAIDVMPKVVSELNKSLPTISIRSVEMMSYEIIEGLRRGEIDFGLTRSHESGKDIESVRVLTEDLILVVHKDHPLAVQPKVTMQDLDGQPFVGYSWYRGGVLHKVHQALFALTHSQPTIVQEVSQTQTMLAMVNQGLGLALVPMSACAQRMENLCFRAIDLPPGITSDLYLCQAIGRESPLLNNVKVEMKRVIGEFQEYLGSLEFP</sequence>
<dbReference type="Pfam" id="PF03466">
    <property type="entry name" value="LysR_substrate"/>
    <property type="match status" value="1"/>
</dbReference>
<dbReference type="PANTHER" id="PTHR30346">
    <property type="entry name" value="TRANSCRIPTIONAL DUAL REGULATOR HCAR-RELATED"/>
    <property type="match status" value="1"/>
</dbReference>
<keyword evidence="7" id="KW-1185">Reference proteome</keyword>
<evidence type="ECO:0000256" key="3">
    <source>
        <dbReference type="ARBA" id="ARBA00023125"/>
    </source>
</evidence>
<dbReference type="Gene3D" id="1.10.10.10">
    <property type="entry name" value="Winged helix-like DNA-binding domain superfamily/Winged helix DNA-binding domain"/>
    <property type="match status" value="1"/>
</dbReference>
<evidence type="ECO:0000256" key="1">
    <source>
        <dbReference type="ARBA" id="ARBA00009437"/>
    </source>
</evidence>
<dbReference type="CDD" id="cd08414">
    <property type="entry name" value="PBP2_LTTR_aromatics_like"/>
    <property type="match status" value="1"/>
</dbReference>
<dbReference type="InterPro" id="IPR000847">
    <property type="entry name" value="LysR_HTH_N"/>
</dbReference>
<dbReference type="InterPro" id="IPR036388">
    <property type="entry name" value="WH-like_DNA-bd_sf"/>
</dbReference>
<evidence type="ECO:0000313" key="7">
    <source>
        <dbReference type="Proteomes" id="UP001597059"/>
    </source>
</evidence>
<protein>
    <submittedName>
        <fullName evidence="6">LysR family transcriptional regulator</fullName>
    </submittedName>
</protein>
<dbReference type="Proteomes" id="UP001597059">
    <property type="component" value="Unassembled WGS sequence"/>
</dbReference>
<dbReference type="SUPFAM" id="SSF53850">
    <property type="entry name" value="Periplasmic binding protein-like II"/>
    <property type="match status" value="1"/>
</dbReference>
<evidence type="ECO:0000256" key="2">
    <source>
        <dbReference type="ARBA" id="ARBA00023015"/>
    </source>
</evidence>
<dbReference type="EMBL" id="JBHTMN010000018">
    <property type="protein sequence ID" value="MFD1385074.1"/>
    <property type="molecule type" value="Genomic_DNA"/>
</dbReference>
<dbReference type="Gene3D" id="3.40.190.10">
    <property type="entry name" value="Periplasmic binding protein-like II"/>
    <property type="match status" value="2"/>
</dbReference>
<dbReference type="InterPro" id="IPR005119">
    <property type="entry name" value="LysR_subst-bd"/>
</dbReference>
<dbReference type="Pfam" id="PF00126">
    <property type="entry name" value="HTH_1"/>
    <property type="match status" value="1"/>
</dbReference>
<proteinExistence type="inferred from homology"/>
<evidence type="ECO:0000313" key="6">
    <source>
        <dbReference type="EMBL" id="MFD1385074.1"/>
    </source>
</evidence>
<evidence type="ECO:0000256" key="4">
    <source>
        <dbReference type="ARBA" id="ARBA00023163"/>
    </source>
</evidence>
<dbReference type="RefSeq" id="WP_377369888.1">
    <property type="nucleotide sequence ID" value="NZ_JBHTMN010000018.1"/>
</dbReference>
<dbReference type="PRINTS" id="PR00039">
    <property type="entry name" value="HTHLYSR"/>
</dbReference>
<keyword evidence="2" id="KW-0805">Transcription regulation</keyword>
<accession>A0ABW4B4R9</accession>
<organism evidence="6 7">
    <name type="scientific">Rhodanobacter aciditrophus</name>
    <dbReference type="NCBI Taxonomy" id="1623218"/>
    <lineage>
        <taxon>Bacteria</taxon>
        <taxon>Pseudomonadati</taxon>
        <taxon>Pseudomonadota</taxon>
        <taxon>Gammaproteobacteria</taxon>
        <taxon>Lysobacterales</taxon>
        <taxon>Rhodanobacteraceae</taxon>
        <taxon>Rhodanobacter</taxon>
    </lineage>
</organism>
<comment type="caution">
    <text evidence="6">The sequence shown here is derived from an EMBL/GenBank/DDBJ whole genome shotgun (WGS) entry which is preliminary data.</text>
</comment>
<dbReference type="InterPro" id="IPR036390">
    <property type="entry name" value="WH_DNA-bd_sf"/>
</dbReference>
<name>A0ABW4B4R9_9GAMM</name>